<dbReference type="GO" id="GO:0006508">
    <property type="term" value="P:proteolysis"/>
    <property type="evidence" value="ECO:0007669"/>
    <property type="project" value="UniProtKB-KW"/>
</dbReference>
<proteinExistence type="inferred from homology"/>
<accession>A0A2P6VRX7</accession>
<dbReference type="Proteomes" id="UP000239649">
    <property type="component" value="Unassembled WGS sequence"/>
</dbReference>
<name>A0A2P6VRX7_9CHLO</name>
<dbReference type="SUPFAM" id="SSF54001">
    <property type="entry name" value="Cysteine proteinases"/>
    <property type="match status" value="1"/>
</dbReference>
<dbReference type="OrthoDB" id="513248at2759"/>
<dbReference type="SMART" id="SM00645">
    <property type="entry name" value="Pept_C1"/>
    <property type="match status" value="1"/>
</dbReference>
<comment type="similarity">
    <text evidence="1">Belongs to the peptidase C1 family.</text>
</comment>
<dbReference type="GO" id="GO:0008234">
    <property type="term" value="F:cysteine-type peptidase activity"/>
    <property type="evidence" value="ECO:0007669"/>
    <property type="project" value="InterPro"/>
</dbReference>
<keyword evidence="4" id="KW-1185">Reference proteome</keyword>
<keyword evidence="3" id="KW-0378">Hydrolase</keyword>
<dbReference type="PANTHER" id="PTHR12411">
    <property type="entry name" value="CYSTEINE PROTEASE FAMILY C1-RELATED"/>
    <property type="match status" value="1"/>
</dbReference>
<organism evidence="3 4">
    <name type="scientific">Micractinium conductrix</name>
    <dbReference type="NCBI Taxonomy" id="554055"/>
    <lineage>
        <taxon>Eukaryota</taxon>
        <taxon>Viridiplantae</taxon>
        <taxon>Chlorophyta</taxon>
        <taxon>core chlorophytes</taxon>
        <taxon>Trebouxiophyceae</taxon>
        <taxon>Chlorellales</taxon>
        <taxon>Chlorellaceae</taxon>
        <taxon>Chlorella clade</taxon>
        <taxon>Micractinium</taxon>
    </lineage>
</organism>
<dbReference type="EMBL" id="LHPF02000001">
    <property type="protein sequence ID" value="PSC76854.1"/>
    <property type="molecule type" value="Genomic_DNA"/>
</dbReference>
<dbReference type="InterPro" id="IPR000668">
    <property type="entry name" value="Peptidase_C1A_C"/>
</dbReference>
<reference evidence="3 4" key="1">
    <citation type="journal article" date="2018" name="Plant J.">
        <title>Genome sequences of Chlorella sorokiniana UTEX 1602 and Micractinium conductrix SAG 241.80: implications to maltose excretion by a green alga.</title>
        <authorList>
            <person name="Arriola M.B."/>
            <person name="Velmurugan N."/>
            <person name="Zhang Y."/>
            <person name="Plunkett M.H."/>
            <person name="Hondzo H."/>
            <person name="Barney B.M."/>
        </authorList>
    </citation>
    <scope>NUCLEOTIDE SEQUENCE [LARGE SCALE GENOMIC DNA]</scope>
    <source>
        <strain evidence="3 4">SAG 241.80</strain>
    </source>
</reference>
<dbReference type="Gene3D" id="3.90.70.10">
    <property type="entry name" value="Cysteine proteinases"/>
    <property type="match status" value="1"/>
</dbReference>
<keyword evidence="3" id="KW-0645">Protease</keyword>
<dbReference type="PROSITE" id="PS00139">
    <property type="entry name" value="THIOL_PROTEASE_CYS"/>
    <property type="match status" value="1"/>
</dbReference>
<dbReference type="STRING" id="554055.A0A2P6VRX7"/>
<feature type="domain" description="Peptidase C1A papain C-terminal" evidence="2">
    <location>
        <begin position="67"/>
        <end position="274"/>
    </location>
</feature>
<evidence type="ECO:0000256" key="1">
    <source>
        <dbReference type="ARBA" id="ARBA00008455"/>
    </source>
</evidence>
<evidence type="ECO:0000313" key="3">
    <source>
        <dbReference type="EMBL" id="PSC76854.1"/>
    </source>
</evidence>
<comment type="caution">
    <text evidence="3">The sequence shown here is derived from an EMBL/GenBank/DDBJ whole genome shotgun (WGS) entry which is preliminary data.</text>
</comment>
<evidence type="ECO:0000259" key="2">
    <source>
        <dbReference type="SMART" id="SM00645"/>
    </source>
</evidence>
<gene>
    <name evidence="3" type="primary">g225</name>
    <name evidence="3" type="ORF">C2E20_0225</name>
</gene>
<dbReference type="InterPro" id="IPR039417">
    <property type="entry name" value="Peptidase_C1A_papain-like"/>
</dbReference>
<protein>
    <submittedName>
        <fullName evidence="3">Papain family cysteine protease</fullName>
    </submittedName>
</protein>
<dbReference type="Pfam" id="PF00112">
    <property type="entry name" value="Peptidase_C1"/>
    <property type="match status" value="1"/>
</dbReference>
<dbReference type="InterPro" id="IPR000169">
    <property type="entry name" value="Pept_cys_AS"/>
</dbReference>
<dbReference type="CDD" id="cd02248">
    <property type="entry name" value="Peptidase_C1A"/>
    <property type="match status" value="1"/>
</dbReference>
<sequence>MDSLIAHNNGTDPTYFIGFNQISDMSFTEFSSTVLMKQFDKQRTPPNTGAARVYRARRMGRRLAQTLPNAFDWRTRRLPPVRDQGGCGSCWTFAAASVIESRARISGLAGAADDLSEQQARMVDCVHSRLGYWSAGCNGGYTDEALDFVAATGTSRYSCSEANYAYKQATGPACLTPATAPTGSVDIPSYAFINPTPTDIMAAIYNNGPVTVYFNVQNSFYGYTSGIYPASACTADTINHAMVIVGSSYWGDGGYIKVQMTADTNGACFMCYSWGLLTVSSTLAALTTPALTTPSPPAAQAPKPQTALAAPFQAAPL</sequence>
<dbReference type="InterPro" id="IPR013128">
    <property type="entry name" value="Peptidase_C1A"/>
</dbReference>
<evidence type="ECO:0000313" key="4">
    <source>
        <dbReference type="Proteomes" id="UP000239649"/>
    </source>
</evidence>
<dbReference type="InterPro" id="IPR038765">
    <property type="entry name" value="Papain-like_cys_pep_sf"/>
</dbReference>
<dbReference type="AlphaFoldDB" id="A0A2P6VRX7"/>